<accession>A0ABD1YGB5</accession>
<reference evidence="1 2" key="1">
    <citation type="submission" date="2024-09" db="EMBL/GenBank/DDBJ databases">
        <title>Chromosome-scale assembly of Riccia fluitans.</title>
        <authorList>
            <person name="Paukszto L."/>
            <person name="Sawicki J."/>
            <person name="Karawczyk K."/>
            <person name="Piernik-Szablinska J."/>
            <person name="Szczecinska M."/>
            <person name="Mazdziarz M."/>
        </authorList>
    </citation>
    <scope>NUCLEOTIDE SEQUENCE [LARGE SCALE GENOMIC DNA]</scope>
    <source>
        <strain evidence="1">Rf_01</strain>
        <tissue evidence="1">Aerial parts of the thallus</tissue>
    </source>
</reference>
<dbReference type="Proteomes" id="UP001605036">
    <property type="component" value="Unassembled WGS sequence"/>
</dbReference>
<proteinExistence type="predicted"/>
<keyword evidence="2" id="KW-1185">Reference proteome</keyword>
<sequence>MRPKHFQHNQLAFYHYAWLAILDPSSPMPDWGDAVEKTVTRQVKELRMCDKPTCLEPYLAHLYLHFQELHNKNMEVHNKRKAHMHTVIDSDIKMKEEMKVKSESQNATWIGETSGNKLQDSKMVVNFKEWGTLLHNFGRNTL</sequence>
<evidence type="ECO:0000313" key="1">
    <source>
        <dbReference type="EMBL" id="KAL2629743.1"/>
    </source>
</evidence>
<protein>
    <submittedName>
        <fullName evidence="1">Uncharacterized protein</fullName>
    </submittedName>
</protein>
<name>A0ABD1YGB5_9MARC</name>
<dbReference type="EMBL" id="JBHFFA010000004">
    <property type="protein sequence ID" value="KAL2629743.1"/>
    <property type="molecule type" value="Genomic_DNA"/>
</dbReference>
<organism evidence="1 2">
    <name type="scientific">Riccia fluitans</name>
    <dbReference type="NCBI Taxonomy" id="41844"/>
    <lineage>
        <taxon>Eukaryota</taxon>
        <taxon>Viridiplantae</taxon>
        <taxon>Streptophyta</taxon>
        <taxon>Embryophyta</taxon>
        <taxon>Marchantiophyta</taxon>
        <taxon>Marchantiopsida</taxon>
        <taxon>Marchantiidae</taxon>
        <taxon>Marchantiales</taxon>
        <taxon>Ricciaceae</taxon>
        <taxon>Riccia</taxon>
    </lineage>
</organism>
<gene>
    <name evidence="1" type="ORF">R1flu_014429</name>
</gene>
<comment type="caution">
    <text evidence="1">The sequence shown here is derived from an EMBL/GenBank/DDBJ whole genome shotgun (WGS) entry which is preliminary data.</text>
</comment>
<evidence type="ECO:0000313" key="2">
    <source>
        <dbReference type="Proteomes" id="UP001605036"/>
    </source>
</evidence>
<dbReference type="AlphaFoldDB" id="A0ABD1YGB5"/>